<dbReference type="SFLD" id="SFLDF00027">
    <property type="entry name" value="p-type_atpase"/>
    <property type="match status" value="1"/>
</dbReference>
<dbReference type="SMART" id="SM00746">
    <property type="entry name" value="TRASH"/>
    <property type="match status" value="2"/>
</dbReference>
<feature type="transmembrane region" description="Helical" evidence="11">
    <location>
        <begin position="837"/>
        <end position="859"/>
    </location>
</feature>
<dbReference type="HOGENOM" id="CLU_001771_11_3_6"/>
<dbReference type="GO" id="GO:0016887">
    <property type="term" value="F:ATP hydrolysis activity"/>
    <property type="evidence" value="ECO:0007669"/>
    <property type="project" value="InterPro"/>
</dbReference>
<name>D0SAK4_ACIJO</name>
<dbReference type="Gene3D" id="1.10.620.20">
    <property type="entry name" value="Ribonucleotide Reductase, subunit A"/>
    <property type="match status" value="2"/>
</dbReference>
<keyword evidence="9 11" id="KW-1133">Transmembrane helix</keyword>
<feature type="transmembrane region" description="Helical" evidence="11">
    <location>
        <begin position="278"/>
        <end position="301"/>
    </location>
</feature>
<dbReference type="InterPro" id="IPR001757">
    <property type="entry name" value="P_typ_ATPase"/>
</dbReference>
<keyword evidence="10 11" id="KW-0472">Membrane</keyword>
<sequence length="865" mass="93217">MTVTDLTKPHTEWQGQNYYFCSEKCLQTFIATPEAYVKAEHSDSVVKASGCCGSTSKVVEKKASCCAPKPETEAESKASCCAPKPKVEADKSSCCGGGKHQHEHHAPSGSAEFMDPVCGMSVDPNTELKTDYQQQTYYFCNPSCLDKFKADPEFYLIPPDQRPVPEGAADMDYTCPMDPEIVQKGPGTCPICGMALEPMQPTLDDAPNPELVDFSHRFWMTLPLTLIVFVLAMGSHLHSFISPHIQPWIELVLATPVVLWAGKPFIERCWTSYKTRNLNMWSLIGVGVLAAYIYSVVATIFPSVIPMEAKTGHGVAVYFEAACMIVSLSLLGQIMELKARAKTADSLKALLKLQANTAKLVQNDQVVEVDIGMVKQGDILQISSGEQIPLDGVVVEGKTYVDEAMMTGEPVPVKKQMHDTVIGGTVNQQGSIRIQTTAVGANTTLAKMIQTVAEAQRSKAPLQRLADVFAKYFVIGVLLISVLTFVAWMIFGGAQFDLALMCAVAVLIIACPCALGLATPMSVMATTGRAAQKGVLFKDAEAIEALSKVNTLIVDKTGTLTEGKPSLKEIQLLSPHVEQAQVEQWIASIEQYSSHPIAQTLTQLVPAQQLLKVADFEDVTGFGVKGQIGEQTLYIGSQKLLEQLGITLDDTLQSQLNQQRATGNVISFLSNSQEVLAYIAIHDAIKVNAQQVIQQLIDDGIEVVMATGDHEQNAQLVAKELGIQQVYGNCTPTEKLDIVKKYQAQGKIVAMAGDGINDAPALAQANVGIAMGNGTDIAKQTAQVTLVKGDIRGAADALHMAKLGVRNMKQNLAFSFVYNGLGVPVAAGIFYPLTGLLLTPMFAAVAMSLSSLSVVLNALRLQKSK</sequence>
<dbReference type="Gene3D" id="3.40.50.1000">
    <property type="entry name" value="HAD superfamily/HAD-like"/>
    <property type="match status" value="1"/>
</dbReference>
<dbReference type="GO" id="GO:0060003">
    <property type="term" value="P:copper ion export"/>
    <property type="evidence" value="ECO:0007669"/>
    <property type="project" value="UniProtKB-ARBA"/>
</dbReference>
<evidence type="ECO:0000256" key="3">
    <source>
        <dbReference type="ARBA" id="ARBA00022475"/>
    </source>
</evidence>
<comment type="similarity">
    <text evidence="2 11">Belongs to the cation transport ATPase (P-type) (TC 3.A.3) family. Type IB subfamily.</text>
</comment>
<dbReference type="InterPro" id="IPR009078">
    <property type="entry name" value="Ferritin-like_SF"/>
</dbReference>
<comment type="subcellular location">
    <subcellularLocation>
        <location evidence="1">Cell membrane</location>
        <topology evidence="1">Multi-pass membrane protein</topology>
    </subcellularLocation>
</comment>
<dbReference type="AlphaFoldDB" id="D0SAK4"/>
<dbReference type="GO" id="GO:0005524">
    <property type="term" value="F:ATP binding"/>
    <property type="evidence" value="ECO:0007669"/>
    <property type="project" value="UniProtKB-UniRule"/>
</dbReference>
<dbReference type="InterPro" id="IPR045800">
    <property type="entry name" value="HMBD"/>
</dbReference>
<dbReference type="CDD" id="cd02094">
    <property type="entry name" value="P-type_ATPase_Cu-like"/>
    <property type="match status" value="1"/>
</dbReference>
<keyword evidence="4 11" id="KW-0812">Transmembrane</keyword>
<keyword evidence="3 11" id="KW-1003">Cell membrane</keyword>
<dbReference type="InterPro" id="IPR023298">
    <property type="entry name" value="ATPase_P-typ_TM_dom_sf"/>
</dbReference>
<feature type="transmembrane region" description="Helical" evidence="11">
    <location>
        <begin position="812"/>
        <end position="831"/>
    </location>
</feature>
<evidence type="ECO:0000256" key="6">
    <source>
        <dbReference type="ARBA" id="ARBA00022741"/>
    </source>
</evidence>
<dbReference type="EMBL" id="GG704964">
    <property type="protein sequence ID" value="EEY97441.1"/>
    <property type="molecule type" value="Genomic_DNA"/>
</dbReference>
<dbReference type="SUPFAM" id="SSF47240">
    <property type="entry name" value="Ferritin-like"/>
    <property type="match status" value="1"/>
</dbReference>
<evidence type="ECO:0000256" key="10">
    <source>
        <dbReference type="ARBA" id="ARBA00023136"/>
    </source>
</evidence>
<evidence type="ECO:0000256" key="4">
    <source>
        <dbReference type="ARBA" id="ARBA00022692"/>
    </source>
</evidence>
<dbReference type="GO" id="GO:0005886">
    <property type="term" value="C:plasma membrane"/>
    <property type="evidence" value="ECO:0007669"/>
    <property type="project" value="UniProtKB-SubCell"/>
</dbReference>
<dbReference type="GO" id="GO:0055070">
    <property type="term" value="P:copper ion homeostasis"/>
    <property type="evidence" value="ECO:0007669"/>
    <property type="project" value="TreeGrafter"/>
</dbReference>
<evidence type="ECO:0000313" key="13">
    <source>
        <dbReference type="EMBL" id="EEY97441.1"/>
    </source>
</evidence>
<dbReference type="GO" id="GO:0016491">
    <property type="term" value="F:oxidoreductase activity"/>
    <property type="evidence" value="ECO:0007669"/>
    <property type="project" value="InterPro"/>
</dbReference>
<dbReference type="Pfam" id="PF00122">
    <property type="entry name" value="E1-E2_ATPase"/>
    <property type="match status" value="1"/>
</dbReference>
<dbReference type="PANTHER" id="PTHR43520:SF8">
    <property type="entry name" value="P-TYPE CU(+) TRANSPORTER"/>
    <property type="match status" value="1"/>
</dbReference>
<feature type="transmembrane region" description="Helical" evidence="11">
    <location>
        <begin position="472"/>
        <end position="492"/>
    </location>
</feature>
<dbReference type="NCBIfam" id="TIGR01511">
    <property type="entry name" value="ATPase-IB1_Cu"/>
    <property type="match status" value="1"/>
</dbReference>
<dbReference type="Pfam" id="PF00702">
    <property type="entry name" value="Hydrolase"/>
    <property type="match status" value="1"/>
</dbReference>
<dbReference type="NCBIfam" id="TIGR01494">
    <property type="entry name" value="ATPase_P-type"/>
    <property type="match status" value="1"/>
</dbReference>
<gene>
    <name evidence="13" type="ORF">HMPREF0016_00524</name>
</gene>
<dbReference type="GO" id="GO:0005507">
    <property type="term" value="F:copper ion binding"/>
    <property type="evidence" value="ECO:0007669"/>
    <property type="project" value="TreeGrafter"/>
</dbReference>
<evidence type="ECO:0000313" key="14">
    <source>
        <dbReference type="Proteomes" id="UP000012047"/>
    </source>
</evidence>
<dbReference type="Pfam" id="PF04945">
    <property type="entry name" value="YHS"/>
    <property type="match status" value="2"/>
</dbReference>
<evidence type="ECO:0000256" key="9">
    <source>
        <dbReference type="ARBA" id="ARBA00022989"/>
    </source>
</evidence>
<accession>D0SAK4</accession>
<dbReference type="SUPFAM" id="SSF81653">
    <property type="entry name" value="Calcium ATPase, transduction domain A"/>
    <property type="match status" value="1"/>
</dbReference>
<keyword evidence="6 11" id="KW-0547">Nucleotide-binding</keyword>
<dbReference type="PRINTS" id="PR00943">
    <property type="entry name" value="CUATPASE"/>
</dbReference>
<evidence type="ECO:0000256" key="7">
    <source>
        <dbReference type="ARBA" id="ARBA00022840"/>
    </source>
</evidence>
<dbReference type="FunFam" id="2.70.150.10:FF:000020">
    <property type="entry name" value="Copper-exporting P-type ATPase A"/>
    <property type="match status" value="1"/>
</dbReference>
<dbReference type="InterPro" id="IPR036412">
    <property type="entry name" value="HAD-like_sf"/>
</dbReference>
<dbReference type="PRINTS" id="PR00119">
    <property type="entry name" value="CATATPASE"/>
</dbReference>
<feature type="domain" description="TRASH" evidence="12">
    <location>
        <begin position="115"/>
        <end position="152"/>
    </location>
</feature>
<dbReference type="InterPro" id="IPR018303">
    <property type="entry name" value="ATPase_P-typ_P_site"/>
</dbReference>
<dbReference type="PROSITE" id="PS00154">
    <property type="entry name" value="ATPASE_E1_E2"/>
    <property type="match status" value="1"/>
</dbReference>
<proteinExistence type="inferred from homology"/>
<keyword evidence="5 11" id="KW-0479">Metal-binding</keyword>
<dbReference type="eggNOG" id="COG2217">
    <property type="taxonomic scope" value="Bacteria"/>
</dbReference>
<dbReference type="Gene3D" id="2.70.150.10">
    <property type="entry name" value="Calcium-transporting ATPase, cytoplasmic transduction domain A"/>
    <property type="match status" value="1"/>
</dbReference>
<dbReference type="NCBIfam" id="TIGR01525">
    <property type="entry name" value="ATPase-IB_hvy"/>
    <property type="match status" value="1"/>
</dbReference>
<dbReference type="InterPro" id="IPR008250">
    <property type="entry name" value="ATPase_P-typ_transduc_dom_A_sf"/>
</dbReference>
<dbReference type="InterPro" id="IPR059000">
    <property type="entry name" value="ATPase_P-type_domA"/>
</dbReference>
<dbReference type="PANTHER" id="PTHR43520">
    <property type="entry name" value="ATP7, ISOFORM B"/>
    <property type="match status" value="1"/>
</dbReference>
<evidence type="ECO:0000256" key="1">
    <source>
        <dbReference type="ARBA" id="ARBA00004651"/>
    </source>
</evidence>
<dbReference type="InterPro" id="IPR044492">
    <property type="entry name" value="P_typ_ATPase_HD_dom"/>
</dbReference>
<dbReference type="InterPro" id="IPR012348">
    <property type="entry name" value="RNR-like"/>
</dbReference>
<evidence type="ECO:0000256" key="5">
    <source>
        <dbReference type="ARBA" id="ARBA00022723"/>
    </source>
</evidence>
<evidence type="ECO:0000256" key="2">
    <source>
        <dbReference type="ARBA" id="ARBA00006024"/>
    </source>
</evidence>
<dbReference type="InterPro" id="IPR023299">
    <property type="entry name" value="ATPase_P-typ_cyto_dom_N"/>
</dbReference>
<dbReference type="InterPro" id="IPR027256">
    <property type="entry name" value="P-typ_ATPase_IB"/>
</dbReference>
<keyword evidence="13" id="KW-0378">Hydrolase</keyword>
<dbReference type="GO" id="GO:0043682">
    <property type="term" value="F:P-type divalent copper transporter activity"/>
    <property type="evidence" value="ECO:0007669"/>
    <property type="project" value="TreeGrafter"/>
</dbReference>
<dbReference type="InterPro" id="IPR023214">
    <property type="entry name" value="HAD_sf"/>
</dbReference>
<dbReference type="Pfam" id="PF19335">
    <property type="entry name" value="HMBD"/>
    <property type="match status" value="1"/>
</dbReference>
<dbReference type="SFLD" id="SFLDG00002">
    <property type="entry name" value="C1.7:_P-type_atpase_like"/>
    <property type="match status" value="1"/>
</dbReference>
<feature type="transmembrane region" description="Helical" evidence="11">
    <location>
        <begin position="313"/>
        <end position="332"/>
    </location>
</feature>
<feature type="transmembrane region" description="Helical" evidence="11">
    <location>
        <begin position="498"/>
        <end position="519"/>
    </location>
</feature>
<protein>
    <submittedName>
        <fullName evidence="13">Copper-exporting ATPase</fullName>
        <ecNumber evidence="13">3.6.3.4</ecNumber>
    </submittedName>
</protein>
<keyword evidence="7 11" id="KW-0067">ATP-binding</keyword>
<dbReference type="SUPFAM" id="SSF56784">
    <property type="entry name" value="HAD-like"/>
    <property type="match status" value="1"/>
</dbReference>
<dbReference type="SFLD" id="SFLDS00003">
    <property type="entry name" value="Haloacid_Dehalogenase"/>
    <property type="match status" value="1"/>
</dbReference>
<feature type="transmembrane region" description="Helical" evidence="11">
    <location>
        <begin position="218"/>
        <end position="241"/>
    </location>
</feature>
<feature type="transmembrane region" description="Helical" evidence="11">
    <location>
        <begin position="247"/>
        <end position="266"/>
    </location>
</feature>
<dbReference type="InterPro" id="IPR007029">
    <property type="entry name" value="YHS_dom"/>
</dbReference>
<feature type="domain" description="TRASH" evidence="12">
    <location>
        <begin position="1"/>
        <end position="33"/>
    </location>
</feature>
<evidence type="ECO:0000256" key="11">
    <source>
        <dbReference type="RuleBase" id="RU362081"/>
    </source>
</evidence>
<organism evidence="13 14">
    <name type="scientific">Acinetobacter johnsonii SH046</name>
    <dbReference type="NCBI Taxonomy" id="575586"/>
    <lineage>
        <taxon>Bacteria</taxon>
        <taxon>Pseudomonadati</taxon>
        <taxon>Pseudomonadota</taxon>
        <taxon>Gammaproteobacteria</taxon>
        <taxon>Moraxellales</taxon>
        <taxon>Moraxellaceae</taxon>
        <taxon>Acinetobacter</taxon>
    </lineage>
</organism>
<dbReference type="SUPFAM" id="SSF81665">
    <property type="entry name" value="Calcium ATPase, transmembrane domain M"/>
    <property type="match status" value="1"/>
</dbReference>
<evidence type="ECO:0000256" key="8">
    <source>
        <dbReference type="ARBA" id="ARBA00022967"/>
    </source>
</evidence>
<evidence type="ECO:0000259" key="12">
    <source>
        <dbReference type="SMART" id="SM00746"/>
    </source>
</evidence>
<keyword evidence="8" id="KW-1278">Translocase</keyword>
<dbReference type="InterPro" id="IPR011017">
    <property type="entry name" value="TRASH_dom"/>
</dbReference>
<reference evidence="14" key="1">
    <citation type="journal article" date="2012" name="PLoS ONE">
        <title>The success of Acinetobacter species; genetic, metabolic and virulence attributes.</title>
        <authorList>
            <person name="Peleg A.Y."/>
            <person name="de Breij A."/>
            <person name="Adams M.D."/>
            <person name="Cerqueira G.M."/>
            <person name="Mocali S."/>
            <person name="Galardini M."/>
            <person name="Nibbering P.H."/>
            <person name="Earl A.M."/>
            <person name="Ward D.V."/>
            <person name="Paterson D.L."/>
            <person name="Seifert H."/>
            <person name="Dijkshoorn L."/>
        </authorList>
    </citation>
    <scope>NUCLEOTIDE SEQUENCE [LARGE SCALE GENOMIC DNA]</scope>
    <source>
        <strain evidence="14">SH046</strain>
    </source>
</reference>
<dbReference type="Proteomes" id="UP000012047">
    <property type="component" value="Unassembled WGS sequence"/>
</dbReference>
<dbReference type="EC" id="3.6.3.4" evidence="13"/>
<dbReference type="Gene3D" id="3.40.1110.10">
    <property type="entry name" value="Calcium-transporting ATPase, cytoplasmic domain N"/>
    <property type="match status" value="1"/>
</dbReference>